<organism evidence="1">
    <name type="scientific">Fusarium oxysporum Fo47</name>
    <dbReference type="NCBI Taxonomy" id="660027"/>
    <lineage>
        <taxon>Eukaryota</taxon>
        <taxon>Fungi</taxon>
        <taxon>Dikarya</taxon>
        <taxon>Ascomycota</taxon>
        <taxon>Pezizomycotina</taxon>
        <taxon>Sordariomycetes</taxon>
        <taxon>Hypocreomycetidae</taxon>
        <taxon>Hypocreales</taxon>
        <taxon>Nectriaceae</taxon>
        <taxon>Fusarium</taxon>
        <taxon>Fusarium oxysporum species complex</taxon>
    </lineage>
</organism>
<reference evidence="1" key="1">
    <citation type="submission" date="2011-06" db="EMBL/GenBank/DDBJ databases">
        <title>The Genome Sequence of Fusarium oxysporum Fo47.</title>
        <authorList>
            <consortium name="The Broad Institute Genome Sequencing Platform"/>
            <person name="Ma L.-J."/>
            <person name="Gale L.R."/>
            <person name="Schwartz D.C."/>
            <person name="Zhou S."/>
            <person name="Corby-Kistler H."/>
            <person name="Young S.K."/>
            <person name="Zeng Q."/>
            <person name="Gargeya S."/>
            <person name="Fitzgerald M."/>
            <person name="Haas B."/>
            <person name="Abouelleil A."/>
            <person name="Alvarado L."/>
            <person name="Arachchi H.M."/>
            <person name="Berlin A."/>
            <person name="Brown A."/>
            <person name="Chapman S.B."/>
            <person name="Chen Z."/>
            <person name="Dunbar C."/>
            <person name="Freedman E."/>
            <person name="Gearin G."/>
            <person name="Gellesch M."/>
            <person name="Goldberg J."/>
            <person name="Griggs A."/>
            <person name="Gujja S."/>
            <person name="Heiman D."/>
            <person name="Howarth C."/>
            <person name="Larson L."/>
            <person name="Lui A."/>
            <person name="MacDonald P.J.P."/>
            <person name="Mehta T."/>
            <person name="Montmayeur A."/>
            <person name="Murphy C."/>
            <person name="Neiman D."/>
            <person name="Pearson M."/>
            <person name="Priest M."/>
            <person name="Roberts A."/>
            <person name="Saif S."/>
            <person name="Shea T."/>
            <person name="Shenoy N."/>
            <person name="Sisk P."/>
            <person name="Stolte C."/>
            <person name="Sykes S."/>
            <person name="Wortman J."/>
            <person name="Nusbaum C."/>
            <person name="Birren B."/>
        </authorList>
    </citation>
    <scope>NUCLEOTIDE SEQUENCE [LARGE SCALE GENOMIC DNA]</scope>
    <source>
        <strain evidence="1">Fo47</strain>
    </source>
</reference>
<reference evidence="1" key="2">
    <citation type="submission" date="2012-06" db="EMBL/GenBank/DDBJ databases">
        <title>Annotation of the Genome Sequence of Fusarium oxysporum Fo47.</title>
        <authorList>
            <consortium name="The Broad Institute Genomics Platform"/>
            <person name="Ma L.-J."/>
            <person name="Corby-Kistler H."/>
            <person name="Broz K."/>
            <person name="Gale L.R."/>
            <person name="Jonkers W."/>
            <person name="O'Donnell K."/>
            <person name="Ploetz R."/>
            <person name="Steinberg C."/>
            <person name="Schwartz D.C."/>
            <person name="VanEtten H."/>
            <person name="Zhou S."/>
            <person name="Young S.K."/>
            <person name="Zeng Q."/>
            <person name="Gargeya S."/>
            <person name="Fitzgerald M."/>
            <person name="Abouelleil A."/>
            <person name="Alvarado L."/>
            <person name="Chapman S.B."/>
            <person name="Gainer-Dewar J."/>
            <person name="Goldberg J."/>
            <person name="Griggs A."/>
            <person name="Gujja S."/>
            <person name="Hansen M."/>
            <person name="Howarth C."/>
            <person name="Imamovic A."/>
            <person name="Ireland A."/>
            <person name="Larimer J."/>
            <person name="McCowan C."/>
            <person name="Murphy C."/>
            <person name="Pearson M."/>
            <person name="Poon T.W."/>
            <person name="Priest M."/>
            <person name="Roberts A."/>
            <person name="Saif S."/>
            <person name="Shea T."/>
            <person name="Sykes S."/>
            <person name="Wortman J."/>
            <person name="Nusbaum C."/>
            <person name="Birren B."/>
        </authorList>
    </citation>
    <scope>NUCLEOTIDE SEQUENCE</scope>
    <source>
        <strain evidence="1">Fo47</strain>
    </source>
</reference>
<dbReference type="EMBL" id="JH717934">
    <property type="protein sequence ID" value="EWZ28133.1"/>
    <property type="molecule type" value="Genomic_DNA"/>
</dbReference>
<dbReference type="HOGENOM" id="CLU_2722360_0_0_1"/>
<gene>
    <name evidence="1" type="ORF">FOZG_18152</name>
</gene>
<proteinExistence type="predicted"/>
<dbReference type="Proteomes" id="UP000030766">
    <property type="component" value="Unassembled WGS sequence"/>
</dbReference>
<dbReference type="VEuPathDB" id="FungiDB:FOZG_18152"/>
<name>W9JF86_FUSOX</name>
<sequence length="72" mass="7926">MMHSAAHIVQYYPLQLSCVLLGSSCGSGLALSVRLRADRPDMFSLRFSESAEDPVHLPQPSWILTKAGRVRA</sequence>
<dbReference type="AlphaFoldDB" id="W9JF86"/>
<protein>
    <submittedName>
        <fullName evidence="1">Uncharacterized protein</fullName>
    </submittedName>
</protein>
<accession>W9JF86</accession>
<evidence type="ECO:0000313" key="1">
    <source>
        <dbReference type="EMBL" id="EWZ28133.1"/>
    </source>
</evidence>